<feature type="non-terminal residue" evidence="1">
    <location>
        <position position="1"/>
    </location>
</feature>
<reference evidence="1" key="1">
    <citation type="journal article" date="2014" name="Front. Microbiol.">
        <title>High frequency of phylogenetically diverse reductive dehalogenase-homologous genes in deep subseafloor sedimentary metagenomes.</title>
        <authorList>
            <person name="Kawai M."/>
            <person name="Futagami T."/>
            <person name="Toyoda A."/>
            <person name="Takaki Y."/>
            <person name="Nishi S."/>
            <person name="Hori S."/>
            <person name="Arai W."/>
            <person name="Tsubouchi T."/>
            <person name="Morono Y."/>
            <person name="Uchiyama I."/>
            <person name="Ito T."/>
            <person name="Fujiyama A."/>
            <person name="Inagaki F."/>
            <person name="Takami H."/>
        </authorList>
    </citation>
    <scope>NUCLEOTIDE SEQUENCE</scope>
    <source>
        <strain evidence="1">Expedition CK06-06</strain>
    </source>
</reference>
<dbReference type="AlphaFoldDB" id="X0YEW0"/>
<organism evidence="1">
    <name type="scientific">marine sediment metagenome</name>
    <dbReference type="NCBI Taxonomy" id="412755"/>
    <lineage>
        <taxon>unclassified sequences</taxon>
        <taxon>metagenomes</taxon>
        <taxon>ecological metagenomes</taxon>
    </lineage>
</organism>
<proteinExistence type="predicted"/>
<name>X0YEW0_9ZZZZ</name>
<gene>
    <name evidence="1" type="ORF">S01H1_86277</name>
</gene>
<protein>
    <submittedName>
        <fullName evidence="1">Uncharacterized protein</fullName>
    </submittedName>
</protein>
<accession>X0YEW0</accession>
<evidence type="ECO:0000313" key="1">
    <source>
        <dbReference type="EMBL" id="GAG47228.1"/>
    </source>
</evidence>
<sequence>PSFVFGHCEVRSAAAILVEGGNYEIASLRSQ</sequence>
<dbReference type="EMBL" id="BARS01059676">
    <property type="protein sequence ID" value="GAG47228.1"/>
    <property type="molecule type" value="Genomic_DNA"/>
</dbReference>
<comment type="caution">
    <text evidence="1">The sequence shown here is derived from an EMBL/GenBank/DDBJ whole genome shotgun (WGS) entry which is preliminary data.</text>
</comment>